<dbReference type="EMBL" id="JAPWGL010000003">
    <property type="protein sequence ID" value="MCZ4223755.1"/>
    <property type="molecule type" value="Genomic_DNA"/>
</dbReference>
<sequence length="292" mass="34548">MKVTGFTFIRNAITNDYPIKEAILSVLPLCDDFIVALGNSTDETSELVKNIDPKKIRTIDTVWNESLKEGGFVFADETNKALAEIPKDTDWLIYIQGDEAIHEDYLPLIKKEMEAELNNRDVEALLLKYKHFYASYDYAAESRRWYRREVRILKNLPGIHSYKDAQGFRINGRKLKVKLIDAYIYHYGWVKPPKGLQGKVRNFNQYYQTEEWIEENYPVQNTFDMHNADRLVHFTGTHPQVLKPRIKAANWKFEQDLTKQTPKMNFRRRLLQKIEDLTGLRLFEYRNYKIVK</sequence>
<protein>
    <submittedName>
        <fullName evidence="1">Glycosyltransferase family 2 protein</fullName>
    </submittedName>
</protein>
<reference evidence="1" key="1">
    <citation type="submission" date="2022-12" db="EMBL/GenBank/DDBJ databases">
        <title>Genome sequence of SJ11.</title>
        <authorList>
            <person name="Woo H."/>
        </authorList>
    </citation>
    <scope>NUCLEOTIDE SEQUENCE</scope>
    <source>
        <strain evidence="1">SJ11</strain>
    </source>
</reference>
<accession>A0ABT4KXU7</accession>
<dbReference type="RefSeq" id="WP_269415557.1">
    <property type="nucleotide sequence ID" value="NZ_JAPWGL010000003.1"/>
</dbReference>
<dbReference type="Gene3D" id="3.90.550.10">
    <property type="entry name" value="Spore Coat Polysaccharide Biosynthesis Protein SpsA, Chain A"/>
    <property type="match status" value="1"/>
</dbReference>
<name>A0ABT4KXU7_9SPHI</name>
<evidence type="ECO:0000313" key="1">
    <source>
        <dbReference type="EMBL" id="MCZ4223755.1"/>
    </source>
</evidence>
<evidence type="ECO:0000313" key="2">
    <source>
        <dbReference type="Proteomes" id="UP001144341"/>
    </source>
</evidence>
<dbReference type="InterPro" id="IPR029044">
    <property type="entry name" value="Nucleotide-diphossugar_trans"/>
</dbReference>
<organism evidence="1 2">
    <name type="scientific">Pedobacter rhodius</name>
    <dbReference type="NCBI Taxonomy" id="3004098"/>
    <lineage>
        <taxon>Bacteria</taxon>
        <taxon>Pseudomonadati</taxon>
        <taxon>Bacteroidota</taxon>
        <taxon>Sphingobacteriia</taxon>
        <taxon>Sphingobacteriales</taxon>
        <taxon>Sphingobacteriaceae</taxon>
        <taxon>Pedobacter</taxon>
    </lineage>
</organism>
<dbReference type="SUPFAM" id="SSF53448">
    <property type="entry name" value="Nucleotide-diphospho-sugar transferases"/>
    <property type="match status" value="1"/>
</dbReference>
<dbReference type="Proteomes" id="UP001144341">
    <property type="component" value="Unassembled WGS sequence"/>
</dbReference>
<keyword evidence="2" id="KW-1185">Reference proteome</keyword>
<proteinExistence type="predicted"/>
<gene>
    <name evidence="1" type="ORF">O0931_10640</name>
</gene>
<comment type="caution">
    <text evidence="1">The sequence shown here is derived from an EMBL/GenBank/DDBJ whole genome shotgun (WGS) entry which is preliminary data.</text>
</comment>